<evidence type="ECO:0000256" key="2">
    <source>
        <dbReference type="ARBA" id="ARBA00007998"/>
    </source>
</evidence>
<gene>
    <name evidence="9" type="ORF">SAMN06295960_3169</name>
</gene>
<dbReference type="STRING" id="1852522.SAMN06295960_3169"/>
<evidence type="ECO:0000256" key="3">
    <source>
        <dbReference type="ARBA" id="ARBA00022448"/>
    </source>
</evidence>
<feature type="transmembrane region" description="Helical" evidence="8">
    <location>
        <begin position="190"/>
        <end position="209"/>
    </location>
</feature>
<evidence type="ECO:0000256" key="4">
    <source>
        <dbReference type="ARBA" id="ARBA00022544"/>
    </source>
</evidence>
<dbReference type="EMBL" id="FXAZ01000004">
    <property type="protein sequence ID" value="SMG50794.1"/>
    <property type="molecule type" value="Genomic_DNA"/>
</dbReference>
<evidence type="ECO:0000256" key="1">
    <source>
        <dbReference type="ARBA" id="ARBA00004141"/>
    </source>
</evidence>
<dbReference type="PANTHER" id="PTHR34975:SF2">
    <property type="entry name" value="SPORE GERMINATION PROTEIN A2"/>
    <property type="match status" value="1"/>
</dbReference>
<keyword evidence="7 8" id="KW-0472">Membrane</keyword>
<evidence type="ECO:0000313" key="10">
    <source>
        <dbReference type="Proteomes" id="UP000193834"/>
    </source>
</evidence>
<dbReference type="Proteomes" id="UP000193834">
    <property type="component" value="Unassembled WGS sequence"/>
</dbReference>
<dbReference type="GO" id="GO:0016020">
    <property type="term" value="C:membrane"/>
    <property type="evidence" value="ECO:0007669"/>
    <property type="project" value="UniProtKB-SubCell"/>
</dbReference>
<feature type="transmembrane region" description="Helical" evidence="8">
    <location>
        <begin position="274"/>
        <end position="294"/>
    </location>
</feature>
<reference evidence="9 10" key="1">
    <citation type="submission" date="2017-04" db="EMBL/GenBank/DDBJ databases">
        <authorList>
            <person name="Afonso C.L."/>
            <person name="Miller P.J."/>
            <person name="Scott M.A."/>
            <person name="Spackman E."/>
            <person name="Goraichik I."/>
            <person name="Dimitrov K.M."/>
            <person name="Suarez D.L."/>
            <person name="Swayne D.E."/>
        </authorList>
    </citation>
    <scope>NUCLEOTIDE SEQUENCE [LARGE SCALE GENOMIC DNA]</scope>
    <source>
        <strain evidence="9 10">11</strain>
    </source>
</reference>
<keyword evidence="6 8" id="KW-1133">Transmembrane helix</keyword>
<feature type="transmembrane region" description="Helical" evidence="8">
    <location>
        <begin position="150"/>
        <end position="170"/>
    </location>
</feature>
<dbReference type="Pfam" id="PF03845">
    <property type="entry name" value="Spore_permease"/>
    <property type="match status" value="1"/>
</dbReference>
<comment type="subcellular location">
    <subcellularLocation>
        <location evidence="1">Membrane</location>
        <topology evidence="1">Multi-pass membrane protein</topology>
    </subcellularLocation>
</comment>
<feature type="transmembrane region" description="Helical" evidence="8">
    <location>
        <begin position="43"/>
        <end position="64"/>
    </location>
</feature>
<evidence type="ECO:0000256" key="7">
    <source>
        <dbReference type="ARBA" id="ARBA00023136"/>
    </source>
</evidence>
<evidence type="ECO:0000256" key="8">
    <source>
        <dbReference type="SAM" id="Phobius"/>
    </source>
</evidence>
<comment type="similarity">
    <text evidence="2">Belongs to the amino acid-polyamine-organocation (APC) superfamily. Spore germination protein (SGP) (TC 2.A.3.9) family.</text>
</comment>
<protein>
    <submittedName>
        <fullName evidence="9">Spore germination protein</fullName>
    </submittedName>
</protein>
<keyword evidence="10" id="KW-1185">Reference proteome</keyword>
<keyword evidence="4" id="KW-0309">Germination</keyword>
<organism evidence="9 10">
    <name type="scientific">Paenibacillus aquistagni</name>
    <dbReference type="NCBI Taxonomy" id="1852522"/>
    <lineage>
        <taxon>Bacteria</taxon>
        <taxon>Bacillati</taxon>
        <taxon>Bacillota</taxon>
        <taxon>Bacilli</taxon>
        <taxon>Bacillales</taxon>
        <taxon>Paenibacillaceae</taxon>
        <taxon>Paenibacillus</taxon>
    </lineage>
</organism>
<keyword evidence="5 8" id="KW-0812">Transmembrane</keyword>
<proteinExistence type="inferred from homology"/>
<dbReference type="GO" id="GO:0009847">
    <property type="term" value="P:spore germination"/>
    <property type="evidence" value="ECO:0007669"/>
    <property type="project" value="InterPro"/>
</dbReference>
<dbReference type="AlphaFoldDB" id="A0A1X7LBD7"/>
<name>A0A1X7LBD7_9BACL</name>
<feature type="transmembrane region" description="Helical" evidence="8">
    <location>
        <begin position="123"/>
        <end position="143"/>
    </location>
</feature>
<feature type="transmembrane region" description="Helical" evidence="8">
    <location>
        <begin position="337"/>
        <end position="356"/>
    </location>
</feature>
<feature type="transmembrane region" description="Helical" evidence="8">
    <location>
        <begin position="306"/>
        <end position="325"/>
    </location>
</feature>
<dbReference type="InterPro" id="IPR004761">
    <property type="entry name" value="Spore_GerAB"/>
</dbReference>
<feature type="transmembrane region" description="Helical" evidence="8">
    <location>
        <begin position="12"/>
        <end position="31"/>
    </location>
</feature>
<feature type="transmembrane region" description="Helical" evidence="8">
    <location>
        <begin position="84"/>
        <end position="103"/>
    </location>
</feature>
<dbReference type="OrthoDB" id="2716906at2"/>
<dbReference type="Gene3D" id="1.20.1740.10">
    <property type="entry name" value="Amino acid/polyamine transporter I"/>
    <property type="match status" value="1"/>
</dbReference>
<dbReference type="NCBIfam" id="TIGR00912">
    <property type="entry name" value="2A0309"/>
    <property type="match status" value="1"/>
</dbReference>
<evidence type="ECO:0000313" key="9">
    <source>
        <dbReference type="EMBL" id="SMG50794.1"/>
    </source>
</evidence>
<dbReference type="PANTHER" id="PTHR34975">
    <property type="entry name" value="SPORE GERMINATION PROTEIN A2"/>
    <property type="match status" value="1"/>
</dbReference>
<feature type="transmembrane region" description="Helical" evidence="8">
    <location>
        <begin position="221"/>
        <end position="244"/>
    </location>
</feature>
<evidence type="ECO:0000256" key="6">
    <source>
        <dbReference type="ARBA" id="ARBA00022989"/>
    </source>
</evidence>
<sequence>MKFNNQESLTTQQTVMIITNFILGIGILTLPRAAAEKVKTPDIWLSIIIGGLIAMLAGVVIVKLSQQFPKKTFYEYSQDILGKWLGCLLNLIVVGYFVAMSSVMLRAMAEVNILFLLEGTPRWAMIIAFMWVGFYLVIGGLSAITRLFQLIFPITVIIFFMIAGMSLKVFDINHLRPVLGLGLGPVLKGVQSTALSFGGFEIMLFLVAFMRDPKKANKAVLFGIGIPVIIYVTTALMVIGALSVDGVISLTWPTITLIKSIEFPGIFFERYESLLLVIWMMEIFTTFVITHYTAAMGFAQSFKKELRPFLYFLMPVIYIVALLPVDINELFALSNGVGNAGLVLFVFLPIVLLGIAKLRGGRT</sequence>
<accession>A0A1X7LBD7</accession>
<evidence type="ECO:0000256" key="5">
    <source>
        <dbReference type="ARBA" id="ARBA00022692"/>
    </source>
</evidence>
<keyword evidence="3" id="KW-0813">Transport</keyword>
<dbReference type="RefSeq" id="WP_085495643.1">
    <property type="nucleotide sequence ID" value="NZ_FXAZ01000004.1"/>
</dbReference>